<sequence length="132" mass="15266">MLEEAREIVRNTEIVDKRYYFRTGPPPSSFQFLIPSQAKMITQIYQCYGSYISKNEVMQIIERVMKAKGSELNEYILKSLPGLNLFFDRSLNKTFTVMTHSLGNNLIDEFELNGAVSKTKLESIIRRAFAEL</sequence>
<name>A0ABV4DMF6_9LACO</name>
<dbReference type="EMBL" id="JBCLUF010000004">
    <property type="protein sequence ID" value="MEY8661659.1"/>
    <property type="molecule type" value="Genomic_DNA"/>
</dbReference>
<comment type="caution">
    <text evidence="1">The sequence shown here is derived from an EMBL/GenBank/DDBJ whole genome shotgun (WGS) entry which is preliminary data.</text>
</comment>
<accession>A0ABV4DMF6</accession>
<protein>
    <submittedName>
        <fullName evidence="1">Uncharacterized protein</fullName>
    </submittedName>
</protein>
<gene>
    <name evidence="1" type="ORF">AALT52_01940</name>
</gene>
<evidence type="ECO:0000313" key="1">
    <source>
        <dbReference type="EMBL" id="MEY8661659.1"/>
    </source>
</evidence>
<reference evidence="1 2" key="1">
    <citation type="submission" date="2024-03" db="EMBL/GenBank/DDBJ databases">
        <title>Mouse gut bacterial collection (mGBC) of GemPharmatech.</title>
        <authorList>
            <person name="He Y."/>
            <person name="Dong L."/>
            <person name="Wu D."/>
            <person name="Gao X."/>
            <person name="Lin Z."/>
        </authorList>
    </citation>
    <scope>NUCLEOTIDE SEQUENCE [LARGE SCALE GENOMIC DNA]</scope>
    <source>
        <strain evidence="1 2">15-30</strain>
    </source>
</reference>
<dbReference type="Proteomes" id="UP001565236">
    <property type="component" value="Unassembled WGS sequence"/>
</dbReference>
<keyword evidence="2" id="KW-1185">Reference proteome</keyword>
<proteinExistence type="predicted"/>
<dbReference type="RefSeq" id="WP_369940691.1">
    <property type="nucleotide sequence ID" value="NZ_JBCLUF010000004.1"/>
</dbReference>
<organism evidence="1 2">
    <name type="scientific">Ligilactobacillus faecis</name>
    <dbReference type="NCBI Taxonomy" id="762833"/>
    <lineage>
        <taxon>Bacteria</taxon>
        <taxon>Bacillati</taxon>
        <taxon>Bacillota</taxon>
        <taxon>Bacilli</taxon>
        <taxon>Lactobacillales</taxon>
        <taxon>Lactobacillaceae</taxon>
        <taxon>Ligilactobacillus</taxon>
    </lineage>
</organism>
<evidence type="ECO:0000313" key="2">
    <source>
        <dbReference type="Proteomes" id="UP001565236"/>
    </source>
</evidence>